<dbReference type="AlphaFoldDB" id="A0A9E7FLN8"/>
<feature type="region of interest" description="Disordered" evidence="1">
    <location>
        <begin position="1"/>
        <end position="37"/>
    </location>
</feature>
<reference evidence="2" key="1">
    <citation type="submission" date="2022-05" db="EMBL/GenBank/DDBJ databases">
        <title>The Musa troglodytarum L. genome provides insights into the mechanism of non-climacteric behaviour and enrichment of carotenoids.</title>
        <authorList>
            <person name="Wang J."/>
        </authorList>
    </citation>
    <scope>NUCLEOTIDE SEQUENCE</scope>
    <source>
        <tissue evidence="2">Leaf</tissue>
    </source>
</reference>
<evidence type="ECO:0000313" key="3">
    <source>
        <dbReference type="Proteomes" id="UP001055439"/>
    </source>
</evidence>
<keyword evidence="3" id="KW-1185">Reference proteome</keyword>
<feature type="compositionally biased region" description="Basic and acidic residues" evidence="1">
    <location>
        <begin position="1"/>
        <end position="11"/>
    </location>
</feature>
<evidence type="ECO:0000313" key="2">
    <source>
        <dbReference type="EMBL" id="URD97327.1"/>
    </source>
</evidence>
<gene>
    <name evidence="2" type="ORF">MUK42_37615</name>
</gene>
<name>A0A9E7FLN8_9LILI</name>
<evidence type="ECO:0000256" key="1">
    <source>
        <dbReference type="SAM" id="MobiDB-lite"/>
    </source>
</evidence>
<sequence>MGMGLRKDLEGSNRNSSVDAVRRRLPHRRTRSPHSSAVPINTAVLFRQLRSWPYFLDSTVA</sequence>
<protein>
    <submittedName>
        <fullName evidence="2">Uncharacterized protein</fullName>
    </submittedName>
</protein>
<dbReference type="EMBL" id="CP097506">
    <property type="protein sequence ID" value="URD97327.1"/>
    <property type="molecule type" value="Genomic_DNA"/>
</dbReference>
<feature type="compositionally biased region" description="Basic residues" evidence="1">
    <location>
        <begin position="23"/>
        <end position="32"/>
    </location>
</feature>
<proteinExistence type="predicted"/>
<organism evidence="2 3">
    <name type="scientific">Musa troglodytarum</name>
    <name type="common">fe'i banana</name>
    <dbReference type="NCBI Taxonomy" id="320322"/>
    <lineage>
        <taxon>Eukaryota</taxon>
        <taxon>Viridiplantae</taxon>
        <taxon>Streptophyta</taxon>
        <taxon>Embryophyta</taxon>
        <taxon>Tracheophyta</taxon>
        <taxon>Spermatophyta</taxon>
        <taxon>Magnoliopsida</taxon>
        <taxon>Liliopsida</taxon>
        <taxon>Zingiberales</taxon>
        <taxon>Musaceae</taxon>
        <taxon>Musa</taxon>
    </lineage>
</organism>
<dbReference type="Proteomes" id="UP001055439">
    <property type="component" value="Chromosome 4"/>
</dbReference>
<accession>A0A9E7FLN8</accession>